<dbReference type="Proteomes" id="UP000076096">
    <property type="component" value="Chromosome"/>
</dbReference>
<gene>
    <name evidence="1" type="ORF">A4E84_19050</name>
</gene>
<dbReference type="STRING" id="1783515.A4E84_19050"/>
<proteinExistence type="predicted"/>
<evidence type="ECO:0008006" key="3">
    <source>
        <dbReference type="Google" id="ProtNLM"/>
    </source>
</evidence>
<name>A0A143CDB6_9ACTN</name>
<dbReference type="KEGG" id="stsi:A4E84_19050"/>
<dbReference type="AlphaFoldDB" id="A0A143CDB6"/>
<accession>A0A143CDB6</accession>
<dbReference type="EMBL" id="CP015098">
    <property type="protein sequence ID" value="AMW15398.1"/>
    <property type="molecule type" value="Genomic_DNA"/>
</dbReference>
<evidence type="ECO:0000313" key="2">
    <source>
        <dbReference type="Proteomes" id="UP000076096"/>
    </source>
</evidence>
<sequence>MRITEEAPSRTNRTTAPLKVDAAIDELIADGAHFLGMTKKDLVAEAVRTYLEIRREEVRANMLEKMRKLDGSVESSVSLLTGLSPERIKELGGVGEDD</sequence>
<dbReference type="RefSeq" id="WP_062931516.1">
    <property type="nucleotide sequence ID" value="NZ_CP015098.1"/>
</dbReference>
<organism evidence="1 2">
    <name type="scientific">Streptomyces qaidamensis</name>
    <dbReference type="NCBI Taxonomy" id="1783515"/>
    <lineage>
        <taxon>Bacteria</taxon>
        <taxon>Bacillati</taxon>
        <taxon>Actinomycetota</taxon>
        <taxon>Actinomycetes</taxon>
        <taxon>Kitasatosporales</taxon>
        <taxon>Streptomycetaceae</taxon>
        <taxon>Streptomyces</taxon>
        <taxon>Streptomyces aurantiacus group</taxon>
    </lineage>
</organism>
<protein>
    <recommendedName>
        <fullName evidence="3">Ribbon-helix-helix protein CopG domain-containing protein</fullName>
    </recommendedName>
</protein>
<evidence type="ECO:0000313" key="1">
    <source>
        <dbReference type="EMBL" id="AMW15398.1"/>
    </source>
</evidence>
<keyword evidence="2" id="KW-1185">Reference proteome</keyword>
<reference evidence="2" key="1">
    <citation type="submission" date="2016-04" db="EMBL/GenBank/DDBJ databases">
        <authorList>
            <person name="Zhang B."/>
        </authorList>
    </citation>
    <scope>NUCLEOTIDE SEQUENCE [LARGE SCALE GENOMIC DNA]</scope>
    <source>
        <strain evidence="2">S10</strain>
    </source>
</reference>